<dbReference type="AlphaFoldDB" id="A0A3G2HWD5"/>
<proteinExistence type="inferred from homology"/>
<dbReference type="PROSITE" id="PS50931">
    <property type="entry name" value="HTH_LYSR"/>
    <property type="match status" value="1"/>
</dbReference>
<name>A0A3G2HWD5_9BURK</name>
<dbReference type="GO" id="GO:0003700">
    <property type="term" value="F:DNA-binding transcription factor activity"/>
    <property type="evidence" value="ECO:0007669"/>
    <property type="project" value="InterPro"/>
</dbReference>
<dbReference type="Proteomes" id="UP000268070">
    <property type="component" value="Chromosome"/>
</dbReference>
<keyword evidence="4" id="KW-0804">Transcription</keyword>
<dbReference type="KEGG" id="aaqu:D3M96_13065"/>
<dbReference type="SUPFAM" id="SSF46785">
    <property type="entry name" value="Winged helix' DNA-binding domain"/>
    <property type="match status" value="1"/>
</dbReference>
<dbReference type="GO" id="GO:0043565">
    <property type="term" value="F:sequence-specific DNA binding"/>
    <property type="evidence" value="ECO:0007669"/>
    <property type="project" value="TreeGrafter"/>
</dbReference>
<dbReference type="Gene3D" id="3.40.190.290">
    <property type="match status" value="1"/>
</dbReference>
<evidence type="ECO:0000313" key="6">
    <source>
        <dbReference type="EMBL" id="AYN21374.1"/>
    </source>
</evidence>
<accession>A0A3G2HWD5</accession>
<dbReference type="SUPFAM" id="SSF53850">
    <property type="entry name" value="Periplasmic binding protein-like II"/>
    <property type="match status" value="1"/>
</dbReference>
<evidence type="ECO:0000256" key="3">
    <source>
        <dbReference type="ARBA" id="ARBA00023125"/>
    </source>
</evidence>
<evidence type="ECO:0000256" key="4">
    <source>
        <dbReference type="ARBA" id="ARBA00023163"/>
    </source>
</evidence>
<dbReference type="PANTHER" id="PTHR30537">
    <property type="entry name" value="HTH-TYPE TRANSCRIPTIONAL REGULATOR"/>
    <property type="match status" value="1"/>
</dbReference>
<evidence type="ECO:0000256" key="2">
    <source>
        <dbReference type="ARBA" id="ARBA00023015"/>
    </source>
</evidence>
<keyword evidence="2" id="KW-0805">Transcription regulation</keyword>
<evidence type="ECO:0000313" key="7">
    <source>
        <dbReference type="Proteomes" id="UP000268070"/>
    </source>
</evidence>
<dbReference type="InterPro" id="IPR036390">
    <property type="entry name" value="WH_DNA-bd_sf"/>
</dbReference>
<dbReference type="InterPro" id="IPR000847">
    <property type="entry name" value="LysR_HTH_N"/>
</dbReference>
<dbReference type="FunFam" id="1.10.10.10:FF:000001">
    <property type="entry name" value="LysR family transcriptional regulator"/>
    <property type="match status" value="1"/>
</dbReference>
<comment type="similarity">
    <text evidence="1">Belongs to the LysR transcriptional regulatory family.</text>
</comment>
<evidence type="ECO:0000259" key="5">
    <source>
        <dbReference type="PROSITE" id="PS50931"/>
    </source>
</evidence>
<dbReference type="RefSeq" id="WP_121739170.1">
    <property type="nucleotide sequence ID" value="NZ_CP032153.1"/>
</dbReference>
<evidence type="ECO:0000256" key="1">
    <source>
        <dbReference type="ARBA" id="ARBA00009437"/>
    </source>
</evidence>
<dbReference type="EMBL" id="CP032153">
    <property type="protein sequence ID" value="AYN21374.1"/>
    <property type="molecule type" value="Genomic_DNA"/>
</dbReference>
<dbReference type="GO" id="GO:0006351">
    <property type="term" value="P:DNA-templated transcription"/>
    <property type="evidence" value="ECO:0007669"/>
    <property type="project" value="TreeGrafter"/>
</dbReference>
<gene>
    <name evidence="6" type="ORF">D3M96_13065</name>
</gene>
<dbReference type="InterPro" id="IPR058163">
    <property type="entry name" value="LysR-type_TF_proteobact-type"/>
</dbReference>
<dbReference type="PANTHER" id="PTHR30537:SF31">
    <property type="entry name" value="TRANSCRIPTIONAL REGULATOR, LYSR FAMILY"/>
    <property type="match status" value="1"/>
</dbReference>
<dbReference type="InterPro" id="IPR005119">
    <property type="entry name" value="LysR_subst-bd"/>
</dbReference>
<dbReference type="CDD" id="cd08473">
    <property type="entry name" value="PBP2_CrgA_like_4"/>
    <property type="match status" value="1"/>
</dbReference>
<dbReference type="OrthoDB" id="5671700at2"/>
<dbReference type="Gene3D" id="1.10.10.10">
    <property type="entry name" value="Winged helix-like DNA-binding domain superfamily/Winged helix DNA-binding domain"/>
    <property type="match status" value="1"/>
</dbReference>
<dbReference type="Pfam" id="PF00126">
    <property type="entry name" value="HTH_1"/>
    <property type="match status" value="1"/>
</dbReference>
<dbReference type="InterPro" id="IPR036388">
    <property type="entry name" value="WH-like_DNA-bd_sf"/>
</dbReference>
<feature type="domain" description="HTH lysR-type" evidence="5">
    <location>
        <begin position="1"/>
        <end position="59"/>
    </location>
</feature>
<dbReference type="Pfam" id="PF03466">
    <property type="entry name" value="LysR_substrate"/>
    <property type="match status" value="1"/>
</dbReference>
<keyword evidence="3" id="KW-0238">DNA-binding</keyword>
<protein>
    <submittedName>
        <fullName evidence="6">LysR family transcriptional regulator</fullName>
    </submittedName>
</protein>
<reference evidence="6 7" key="1">
    <citation type="submission" date="2018-09" db="EMBL/GenBank/DDBJ databases">
        <title>Complete genome sequence of the hydrocarbonoclastic bacterium Alcaligenes aquatilis QD168, isolated from a crude-oil polluted marine sediment of Central Chile.</title>
        <authorList>
            <person name="Duran R.E."/>
            <person name="Barra B."/>
            <person name="Salva-Serra F."/>
            <person name="Mendez V."/>
            <person name="Moore E.R.B."/>
            <person name="Seeger M."/>
        </authorList>
    </citation>
    <scope>NUCLEOTIDE SEQUENCE [LARGE SCALE GENOMIC DNA]</scope>
    <source>
        <strain evidence="6 7">QD168</strain>
    </source>
</reference>
<organism evidence="6 7">
    <name type="scientific">Alcaligenes aquatilis</name>
    <dbReference type="NCBI Taxonomy" id="323284"/>
    <lineage>
        <taxon>Bacteria</taxon>
        <taxon>Pseudomonadati</taxon>
        <taxon>Pseudomonadota</taxon>
        <taxon>Betaproteobacteria</taxon>
        <taxon>Burkholderiales</taxon>
        <taxon>Alcaligenaceae</taxon>
        <taxon>Alcaligenes</taxon>
    </lineage>
</organism>
<sequence length="302" mass="33190">MYDLNDMVLFTEVVQRGGFSAAARHLGMPPSRVSRRLSRLEAEVGVRLLQRTTRSLSLTPAGEVFLRHCQAMRDEAETAYAAVAQVQQEPRGLLRISCPVTLAHTVLSTVFAQFLIRYPQVELEVEVSNRVVDPVADGIDVALRVRSTLSDSASYIVKRLGETGAILVAQPSLLARFDPVRGPADLVKLPTVAMSARQGQNEWELYGPEGASLTVTHRPRYMASDLLTLREGVEQGIGVGILPDYMCCDALKAGRLVQVLPQWAPLPGIIHAVFASRRGMAPAVRHFLDYLGEQLPVHHPQI</sequence>